<dbReference type="OrthoDB" id="9812676at2"/>
<evidence type="ECO:0000256" key="1">
    <source>
        <dbReference type="ARBA" id="ARBA00023267"/>
    </source>
</evidence>
<dbReference type="AlphaFoldDB" id="A0A1K1N4N6"/>
<dbReference type="RefSeq" id="WP_072302803.1">
    <property type="nucleotide sequence ID" value="NZ_FPIY01000001.1"/>
</dbReference>
<dbReference type="Proteomes" id="UP000183257">
    <property type="component" value="Unassembled WGS sequence"/>
</dbReference>
<dbReference type="PANTHER" id="PTHR45266">
    <property type="entry name" value="OXALOACETATE DECARBOXYLASE ALPHA CHAIN"/>
    <property type="match status" value="1"/>
</dbReference>
<dbReference type="InterPro" id="IPR050709">
    <property type="entry name" value="Biotin_Carboxyl_Carrier/Decarb"/>
</dbReference>
<evidence type="ECO:0000313" key="4">
    <source>
        <dbReference type="Proteomes" id="UP000183257"/>
    </source>
</evidence>
<protein>
    <submittedName>
        <fullName evidence="3">Biotin-requiring enzyme</fullName>
    </submittedName>
</protein>
<evidence type="ECO:0000313" key="3">
    <source>
        <dbReference type="EMBL" id="SFW30303.1"/>
    </source>
</evidence>
<dbReference type="InterPro" id="IPR001882">
    <property type="entry name" value="Biotin_BS"/>
</dbReference>
<evidence type="ECO:0000259" key="2">
    <source>
        <dbReference type="PROSITE" id="PS50968"/>
    </source>
</evidence>
<dbReference type="STRING" id="76595.SAMN05660313_01167"/>
<dbReference type="PROSITE" id="PS00188">
    <property type="entry name" value="BIOTIN"/>
    <property type="match status" value="1"/>
</dbReference>
<feature type="domain" description="Lipoyl-binding" evidence="2">
    <location>
        <begin position="90"/>
        <end position="159"/>
    </location>
</feature>
<dbReference type="Gene3D" id="2.40.50.100">
    <property type="match status" value="1"/>
</dbReference>
<dbReference type="PANTHER" id="PTHR45266:SF3">
    <property type="entry name" value="OXALOACETATE DECARBOXYLASE ALPHA CHAIN"/>
    <property type="match status" value="1"/>
</dbReference>
<gene>
    <name evidence="3" type="ORF">SAMN05660313_01167</name>
</gene>
<dbReference type="InterPro" id="IPR000089">
    <property type="entry name" value="Biotin_lipoyl"/>
</dbReference>
<organism evidence="3 4">
    <name type="scientific">Cellulophaga fucicola</name>
    <dbReference type="NCBI Taxonomy" id="76595"/>
    <lineage>
        <taxon>Bacteria</taxon>
        <taxon>Pseudomonadati</taxon>
        <taxon>Bacteroidota</taxon>
        <taxon>Flavobacteriia</taxon>
        <taxon>Flavobacteriales</taxon>
        <taxon>Flavobacteriaceae</taxon>
        <taxon>Cellulophaga</taxon>
    </lineage>
</organism>
<proteinExistence type="predicted"/>
<accession>A0A1K1N4N6</accession>
<reference evidence="4" key="1">
    <citation type="submission" date="2016-11" db="EMBL/GenBank/DDBJ databases">
        <authorList>
            <person name="Varghese N."/>
            <person name="Submissions S."/>
        </authorList>
    </citation>
    <scope>NUCLEOTIDE SEQUENCE [LARGE SCALE GENOMIC DNA]</scope>
    <source>
        <strain evidence="4">DSM 24786</strain>
    </source>
</reference>
<keyword evidence="4" id="KW-1185">Reference proteome</keyword>
<dbReference type="EMBL" id="FPIY01000001">
    <property type="protein sequence ID" value="SFW30303.1"/>
    <property type="molecule type" value="Genomic_DNA"/>
</dbReference>
<dbReference type="SUPFAM" id="SSF51230">
    <property type="entry name" value="Single hybrid motif"/>
    <property type="match status" value="1"/>
</dbReference>
<sequence>MKTYVVSVNNEEIALNSKEVSELDIVKHSDTEYHILQDNKKYSAKLLHTDYLAKKLTVEVNGNNYTIAIADEYDQMVKQMGLLTASTKKEKNINAPMPGLILDILVTEGQEIKEGEQVLVLSAMKMENIITAPSDGVVKLIEVKKDDAVEKGQLLIEISLG</sequence>
<keyword evidence="1" id="KW-0092">Biotin</keyword>
<name>A0A1K1N4N6_9FLAO</name>
<dbReference type="PROSITE" id="PS50968">
    <property type="entry name" value="BIOTINYL_LIPOYL"/>
    <property type="match status" value="1"/>
</dbReference>
<dbReference type="Pfam" id="PF00364">
    <property type="entry name" value="Biotin_lipoyl"/>
    <property type="match status" value="1"/>
</dbReference>
<dbReference type="CDD" id="cd06850">
    <property type="entry name" value="biotinyl_domain"/>
    <property type="match status" value="1"/>
</dbReference>
<dbReference type="InterPro" id="IPR011053">
    <property type="entry name" value="Single_hybrid_motif"/>
</dbReference>
<dbReference type="FunFam" id="2.40.50.100:FF:000003">
    <property type="entry name" value="Acetyl-CoA carboxylase biotin carboxyl carrier protein"/>
    <property type="match status" value="1"/>
</dbReference>